<dbReference type="EC" id="5.6.2.4" evidence="7"/>
<keyword evidence="4 9" id="KW-0067">ATP-binding</keyword>
<proteinExistence type="predicted"/>
<evidence type="ECO:0000256" key="4">
    <source>
        <dbReference type="ARBA" id="ARBA00022840"/>
    </source>
</evidence>
<dbReference type="PANTHER" id="PTHR11070">
    <property type="entry name" value="UVRD / RECB / PCRA DNA HELICASE FAMILY MEMBER"/>
    <property type="match status" value="1"/>
</dbReference>
<protein>
    <recommendedName>
        <fullName evidence="7">DNA 3'-5' helicase</fullName>
        <ecNumber evidence="7">5.6.2.4</ecNumber>
    </recommendedName>
</protein>
<dbReference type="InterPro" id="IPR027417">
    <property type="entry name" value="P-loop_NTPase"/>
</dbReference>
<dbReference type="GO" id="GO:0003916">
    <property type="term" value="F:DNA topoisomerase activity"/>
    <property type="evidence" value="ECO:0007669"/>
    <property type="project" value="InterPro"/>
</dbReference>
<dbReference type="Gene3D" id="3.30.65.10">
    <property type="entry name" value="Bacterial Topoisomerase I, domain 1"/>
    <property type="match status" value="2"/>
</dbReference>
<dbReference type="Proteomes" id="UP000504724">
    <property type="component" value="Chromosome"/>
</dbReference>
<name>A0A7D4SY95_9GAMM</name>
<dbReference type="SUPFAM" id="SSF57783">
    <property type="entry name" value="Zinc beta-ribbon"/>
    <property type="match status" value="2"/>
</dbReference>
<comment type="catalytic activity">
    <reaction evidence="8">
        <text>ATP + H2O = ADP + phosphate + H(+)</text>
        <dbReference type="Rhea" id="RHEA:13065"/>
        <dbReference type="ChEBI" id="CHEBI:15377"/>
        <dbReference type="ChEBI" id="CHEBI:15378"/>
        <dbReference type="ChEBI" id="CHEBI:30616"/>
        <dbReference type="ChEBI" id="CHEBI:43474"/>
        <dbReference type="ChEBI" id="CHEBI:456216"/>
        <dbReference type="EC" id="5.6.2.4"/>
    </reaction>
</comment>
<dbReference type="InterPro" id="IPR022161">
    <property type="entry name" value="Helicase_IV_N"/>
</dbReference>
<dbReference type="GO" id="GO:0005694">
    <property type="term" value="C:chromosome"/>
    <property type="evidence" value="ECO:0007669"/>
    <property type="project" value="InterPro"/>
</dbReference>
<keyword evidence="3 9" id="KW-0347">Helicase</keyword>
<dbReference type="FunFam" id="3.40.50.300:FF:000975">
    <property type="entry name" value="DNA helicase"/>
    <property type="match status" value="1"/>
</dbReference>
<keyword evidence="2 9" id="KW-0378">Hydrolase</keyword>
<dbReference type="KEGG" id="txa:HQN79_04530"/>
<dbReference type="GO" id="GO:0005829">
    <property type="term" value="C:cytosol"/>
    <property type="evidence" value="ECO:0007669"/>
    <property type="project" value="TreeGrafter"/>
</dbReference>
<dbReference type="EMBL" id="CP054020">
    <property type="protein sequence ID" value="QKI88884.1"/>
    <property type="molecule type" value="Genomic_DNA"/>
</dbReference>
<dbReference type="InterPro" id="IPR014017">
    <property type="entry name" value="DNA_helicase_UvrD-like_C"/>
</dbReference>
<evidence type="ECO:0000313" key="11">
    <source>
        <dbReference type="EMBL" id="QKI88884.1"/>
    </source>
</evidence>
<evidence type="ECO:0000256" key="8">
    <source>
        <dbReference type="ARBA" id="ARBA00048988"/>
    </source>
</evidence>
<keyword evidence="12" id="KW-1185">Reference proteome</keyword>
<dbReference type="GO" id="GO:0016787">
    <property type="term" value="F:hydrolase activity"/>
    <property type="evidence" value="ECO:0007669"/>
    <property type="project" value="UniProtKB-UniRule"/>
</dbReference>
<dbReference type="RefSeq" id="WP_173284511.1">
    <property type="nucleotide sequence ID" value="NZ_CP054020.1"/>
</dbReference>
<reference evidence="11 12" key="1">
    <citation type="submission" date="2020-05" db="EMBL/GenBank/DDBJ databases">
        <title>Thiomicrorhabdus sediminis sp.nov. and Thiomicrorhabdus xiamenensis sp.nov., novel sulfur-oxidizing bacteria isolated from coastal sediment.</title>
        <authorList>
            <person name="Liu X."/>
        </authorList>
    </citation>
    <scope>NUCLEOTIDE SEQUENCE [LARGE SCALE GENOMIC DNA]</scope>
    <source>
        <strain evidence="11 12">G2</strain>
    </source>
</reference>
<dbReference type="GO" id="GO:0005524">
    <property type="term" value="F:ATP binding"/>
    <property type="evidence" value="ECO:0007669"/>
    <property type="project" value="UniProtKB-UniRule"/>
</dbReference>
<dbReference type="InterPro" id="IPR014016">
    <property type="entry name" value="UvrD-like_ATP-bd"/>
</dbReference>
<comment type="catalytic activity">
    <reaction evidence="6">
        <text>Couples ATP hydrolysis with the unwinding of duplex DNA by translocating in the 3'-5' direction.</text>
        <dbReference type="EC" id="5.6.2.4"/>
    </reaction>
</comment>
<evidence type="ECO:0000256" key="6">
    <source>
        <dbReference type="ARBA" id="ARBA00034617"/>
    </source>
</evidence>
<keyword evidence="5" id="KW-0413">Isomerase</keyword>
<evidence type="ECO:0000256" key="3">
    <source>
        <dbReference type="ARBA" id="ARBA00022806"/>
    </source>
</evidence>
<accession>A0A7D4SY95</accession>
<dbReference type="SUPFAM" id="SSF52540">
    <property type="entry name" value="P-loop containing nucleoside triphosphate hydrolases"/>
    <property type="match status" value="1"/>
</dbReference>
<dbReference type="Pfam" id="PF12462">
    <property type="entry name" value="Helicase_IV_N"/>
    <property type="match status" value="1"/>
</dbReference>
<dbReference type="Pfam" id="PF00580">
    <property type="entry name" value="UvrD-helicase"/>
    <property type="match status" value="2"/>
</dbReference>
<evidence type="ECO:0000259" key="10">
    <source>
        <dbReference type="PROSITE" id="PS51198"/>
    </source>
</evidence>
<dbReference type="PANTHER" id="PTHR11070:SF63">
    <property type="entry name" value="DNA HELICASE IV"/>
    <property type="match status" value="1"/>
</dbReference>
<dbReference type="InterPro" id="IPR000212">
    <property type="entry name" value="DNA_helicase_UvrD/REP"/>
</dbReference>
<evidence type="ECO:0000256" key="7">
    <source>
        <dbReference type="ARBA" id="ARBA00034808"/>
    </source>
</evidence>
<sequence>MNTPVIPRETHLENAALPSLFNHKLRMALQPDGLQIEEGTQTTLIPYMQIGRVYRSVGLIWDELRVTTEQRVYRLVHLTSADSQQFIELLQYLIRQALKQSLLELNASRCEQLQQQLQSLAQGDRYLSRCMLQDLLQNFADNEDLDGVLSHPFFSELSAGDFSVQEKELWQQVSILQGLLVADSEWIRQHNRKFIDQEIERYSELFSQVESYPLTPEQMRAVVTEEDRNLLIASAGSGKSSTLVAKVAYLLEKGLAKPNEICVLAYNEEAASSIRQRIAQMQLKLNLHSDGESLSAKVYSATFHALGLAVIRKQQGSAPTLSPMAGAGRVQMLNYFQQKIEELLQDEDFSHAWYDYLAIAKKPRPNLFAFATQKAYYDYLAQMGASYAQTKEGKKRPLFTALNGIKVSSMEALSLANWLVAQGVQFLYLHPISGSDNRNAIADFYFPEADLYHFHFALNEQKQWPSFLSDYANFIDKRRKAAKRFKVDVFETYSYQFDQGTIFTDLKEILEKAGVSFSPLSNQALAQLVNRFYKPEEDLAIFEAFLRHFKANGGDISAFDHKLSFQEVQDPIRTTLFLEVFAKLYQAYQDELDAYGQIDFNDQINLACDYLETQQFKHPFKYLLVDEFQDISQDRKRLLQALLEQEPQCKLLAVGDDWQSIYRFSGADIDIMTHFSRHFGPSSLNYLTQTFRCYQGIADVAAAFVQENPDQLRKQVSAHADIQVDQVHIEAYESESEQLELVQNTLWKLQQMAQKRGLTLKVFLLARYHRQKPDNLANYQMRYPALQIEFKSIHASKGLEADYVILMGLESGAYGFPSELSDDALLHLVIPQPESFPHAEERRLLYVALTRAKRGVFILSSAADQSEFVHQLGKIERVRISEKLVEVELCPKCHSGKLQERRGQYSIFLGCSHYPACDYTEKKVCPKCEEGTMLARESDHGRFYGCSTYPECDYIDQ</sequence>
<dbReference type="PROSITE" id="PS51198">
    <property type="entry name" value="UVRD_HELICASE_ATP_BIND"/>
    <property type="match status" value="1"/>
</dbReference>
<keyword evidence="1 9" id="KW-0547">Nucleotide-binding</keyword>
<evidence type="ECO:0000256" key="9">
    <source>
        <dbReference type="PROSITE-ProRule" id="PRU00560"/>
    </source>
</evidence>
<evidence type="ECO:0000313" key="12">
    <source>
        <dbReference type="Proteomes" id="UP000504724"/>
    </source>
</evidence>
<dbReference type="InterPro" id="IPR013498">
    <property type="entry name" value="Topo_IA_Znf"/>
</dbReference>
<dbReference type="Pfam" id="PF13361">
    <property type="entry name" value="UvrD_C"/>
    <property type="match status" value="1"/>
</dbReference>
<dbReference type="GO" id="GO:0043138">
    <property type="term" value="F:3'-5' DNA helicase activity"/>
    <property type="evidence" value="ECO:0007669"/>
    <property type="project" value="UniProtKB-EC"/>
</dbReference>
<evidence type="ECO:0000256" key="2">
    <source>
        <dbReference type="ARBA" id="ARBA00022801"/>
    </source>
</evidence>
<dbReference type="AlphaFoldDB" id="A0A7D4SY95"/>
<dbReference type="GO" id="GO:0003677">
    <property type="term" value="F:DNA binding"/>
    <property type="evidence" value="ECO:0007669"/>
    <property type="project" value="InterPro"/>
</dbReference>
<organism evidence="11 12">
    <name type="scientific">Thiomicrorhabdus xiamenensis</name>
    <dbReference type="NCBI Taxonomy" id="2739063"/>
    <lineage>
        <taxon>Bacteria</taxon>
        <taxon>Pseudomonadati</taxon>
        <taxon>Pseudomonadota</taxon>
        <taxon>Gammaproteobacteria</taxon>
        <taxon>Thiotrichales</taxon>
        <taxon>Piscirickettsiaceae</taxon>
        <taxon>Thiomicrorhabdus</taxon>
    </lineage>
</organism>
<evidence type="ECO:0000256" key="5">
    <source>
        <dbReference type="ARBA" id="ARBA00023235"/>
    </source>
</evidence>
<dbReference type="GO" id="GO:0006265">
    <property type="term" value="P:DNA topological change"/>
    <property type="evidence" value="ECO:0007669"/>
    <property type="project" value="InterPro"/>
</dbReference>
<feature type="binding site" evidence="9">
    <location>
        <begin position="233"/>
        <end position="240"/>
    </location>
    <ligand>
        <name>ATP</name>
        <dbReference type="ChEBI" id="CHEBI:30616"/>
    </ligand>
</feature>
<dbReference type="Pfam" id="PF01396">
    <property type="entry name" value="Zn_ribbon_Top1"/>
    <property type="match status" value="2"/>
</dbReference>
<feature type="domain" description="UvrD-like helicase ATP-binding" evidence="10">
    <location>
        <begin position="212"/>
        <end position="694"/>
    </location>
</feature>
<gene>
    <name evidence="11" type="ORF">HQN79_04530</name>
</gene>
<dbReference type="GO" id="GO:0000725">
    <property type="term" value="P:recombinational repair"/>
    <property type="evidence" value="ECO:0007669"/>
    <property type="project" value="TreeGrafter"/>
</dbReference>
<evidence type="ECO:0000256" key="1">
    <source>
        <dbReference type="ARBA" id="ARBA00022741"/>
    </source>
</evidence>
<dbReference type="Gene3D" id="3.40.50.300">
    <property type="entry name" value="P-loop containing nucleotide triphosphate hydrolases"/>
    <property type="match status" value="3"/>
</dbReference>